<accession>A0A9P5NFN3</accession>
<keyword evidence="3" id="KW-1185">Reference proteome</keyword>
<comment type="caution">
    <text evidence="2">The sequence shown here is derived from an EMBL/GenBank/DDBJ whole genome shotgun (WGS) entry which is preliminary data.</text>
</comment>
<proteinExistence type="predicted"/>
<feature type="region of interest" description="Disordered" evidence="1">
    <location>
        <begin position="52"/>
        <end position="98"/>
    </location>
</feature>
<feature type="compositionally biased region" description="Polar residues" evidence="1">
    <location>
        <begin position="63"/>
        <end position="85"/>
    </location>
</feature>
<evidence type="ECO:0000313" key="3">
    <source>
        <dbReference type="Proteomes" id="UP000724874"/>
    </source>
</evidence>
<dbReference type="EMBL" id="JADNYJ010000136">
    <property type="protein sequence ID" value="KAF8880921.1"/>
    <property type="molecule type" value="Genomic_DNA"/>
</dbReference>
<reference evidence="2" key="1">
    <citation type="submission" date="2020-11" db="EMBL/GenBank/DDBJ databases">
        <authorList>
            <consortium name="DOE Joint Genome Institute"/>
            <person name="Ahrendt S."/>
            <person name="Riley R."/>
            <person name="Andreopoulos W."/>
            <person name="LaButti K."/>
            <person name="Pangilinan J."/>
            <person name="Ruiz-duenas F.J."/>
            <person name="Barrasa J.M."/>
            <person name="Sanchez-Garcia M."/>
            <person name="Camarero S."/>
            <person name="Miyauchi S."/>
            <person name="Serrano A."/>
            <person name="Linde D."/>
            <person name="Babiker R."/>
            <person name="Drula E."/>
            <person name="Ayuso-Fernandez I."/>
            <person name="Pacheco R."/>
            <person name="Padilla G."/>
            <person name="Ferreira P."/>
            <person name="Barriuso J."/>
            <person name="Kellner H."/>
            <person name="Castanera R."/>
            <person name="Alfaro M."/>
            <person name="Ramirez L."/>
            <person name="Pisabarro A.G."/>
            <person name="Kuo A."/>
            <person name="Tritt A."/>
            <person name="Lipzen A."/>
            <person name="He G."/>
            <person name="Yan M."/>
            <person name="Ng V."/>
            <person name="Cullen D."/>
            <person name="Martin F."/>
            <person name="Rosso M.-N."/>
            <person name="Henrissat B."/>
            <person name="Hibbett D."/>
            <person name="Martinez A.T."/>
            <person name="Grigoriev I.V."/>
        </authorList>
    </citation>
    <scope>NUCLEOTIDE SEQUENCE</scope>
    <source>
        <strain evidence="2">AH 44721</strain>
    </source>
</reference>
<protein>
    <submittedName>
        <fullName evidence="2">Uncharacterized protein</fullName>
    </submittedName>
</protein>
<organism evidence="2 3">
    <name type="scientific">Gymnopilus junonius</name>
    <name type="common">Spectacular rustgill mushroom</name>
    <name type="synonym">Gymnopilus spectabilis subsp. junonius</name>
    <dbReference type="NCBI Taxonomy" id="109634"/>
    <lineage>
        <taxon>Eukaryota</taxon>
        <taxon>Fungi</taxon>
        <taxon>Dikarya</taxon>
        <taxon>Basidiomycota</taxon>
        <taxon>Agaricomycotina</taxon>
        <taxon>Agaricomycetes</taxon>
        <taxon>Agaricomycetidae</taxon>
        <taxon>Agaricales</taxon>
        <taxon>Agaricineae</taxon>
        <taxon>Hymenogastraceae</taxon>
        <taxon>Gymnopilus</taxon>
    </lineage>
</organism>
<evidence type="ECO:0000313" key="2">
    <source>
        <dbReference type="EMBL" id="KAF8880921.1"/>
    </source>
</evidence>
<gene>
    <name evidence="2" type="ORF">CPB84DRAFT_261066</name>
</gene>
<dbReference type="AlphaFoldDB" id="A0A9P5NFN3"/>
<evidence type="ECO:0000256" key="1">
    <source>
        <dbReference type="SAM" id="MobiDB-lite"/>
    </source>
</evidence>
<dbReference type="Proteomes" id="UP000724874">
    <property type="component" value="Unassembled WGS sequence"/>
</dbReference>
<name>A0A9P5NFN3_GYMJU</name>
<sequence length="216" mass="23725">MTQLSILPGPESAPPDRCQCCEAHRRQSEEINTGSFRAAAQNQTRLGVQIQAQDTHAHPQAQAARSQQTDSEANKVAASTAQINSERNDHEKTRMSTTSSWQNEVYEVLESLVDVTATMVDVAQMLADAIPSAGSKFGLGLERESGLGLEHERKFRAQSKVQDQVDKTQLELKPDAEDALDDAIKRFDILIKQRKELVCREASEVSLDSGSCTSSL</sequence>